<dbReference type="EMBL" id="DSZZ01000335">
    <property type="protein sequence ID" value="HGU53283.1"/>
    <property type="molecule type" value="Genomic_DNA"/>
</dbReference>
<feature type="transmembrane region" description="Helical" evidence="5">
    <location>
        <begin position="50"/>
        <end position="67"/>
    </location>
</feature>
<dbReference type="PANTHER" id="PTHR37422:SF13">
    <property type="entry name" value="LIPOPOLYSACCHARIDE BIOSYNTHESIS PROTEIN PA4999-RELATED"/>
    <property type="match status" value="1"/>
</dbReference>
<protein>
    <submittedName>
        <fullName evidence="7">O-antigen ligase domain-containing protein</fullName>
    </submittedName>
</protein>
<gene>
    <name evidence="7" type="ORF">ENT78_07175</name>
</gene>
<keyword evidence="4 5" id="KW-0472">Membrane</keyword>
<evidence type="ECO:0000256" key="5">
    <source>
        <dbReference type="SAM" id="Phobius"/>
    </source>
</evidence>
<feature type="transmembrane region" description="Helical" evidence="5">
    <location>
        <begin position="20"/>
        <end position="38"/>
    </location>
</feature>
<feature type="transmembrane region" description="Helical" evidence="5">
    <location>
        <begin position="207"/>
        <end position="224"/>
    </location>
</feature>
<dbReference type="InterPro" id="IPR007016">
    <property type="entry name" value="O-antigen_ligase-rel_domated"/>
</dbReference>
<keyword evidence="7" id="KW-0436">Ligase</keyword>
<dbReference type="InterPro" id="IPR051533">
    <property type="entry name" value="WaaL-like"/>
</dbReference>
<dbReference type="GO" id="GO:0016020">
    <property type="term" value="C:membrane"/>
    <property type="evidence" value="ECO:0007669"/>
    <property type="project" value="UniProtKB-SubCell"/>
</dbReference>
<feature type="transmembrane region" description="Helical" evidence="5">
    <location>
        <begin position="169"/>
        <end position="195"/>
    </location>
</feature>
<dbReference type="AlphaFoldDB" id="A0A7V4NF61"/>
<evidence type="ECO:0000256" key="3">
    <source>
        <dbReference type="ARBA" id="ARBA00022989"/>
    </source>
</evidence>
<feature type="transmembrane region" description="Helical" evidence="5">
    <location>
        <begin position="313"/>
        <end position="331"/>
    </location>
</feature>
<feature type="domain" description="O-antigen ligase-related" evidence="6">
    <location>
        <begin position="169"/>
        <end position="297"/>
    </location>
</feature>
<accession>A0A7V4NF61</accession>
<dbReference type="PANTHER" id="PTHR37422">
    <property type="entry name" value="TEICHURONIC ACID BIOSYNTHESIS PROTEIN TUAE"/>
    <property type="match status" value="1"/>
</dbReference>
<evidence type="ECO:0000313" key="7">
    <source>
        <dbReference type="EMBL" id="HGU53283.1"/>
    </source>
</evidence>
<keyword evidence="3 5" id="KW-1133">Transmembrane helix</keyword>
<name>A0A7V4NF61_FERPE</name>
<proteinExistence type="predicted"/>
<organism evidence="7">
    <name type="scientific">Fervidobacterium pennivorans</name>
    <dbReference type="NCBI Taxonomy" id="93466"/>
    <lineage>
        <taxon>Bacteria</taxon>
        <taxon>Thermotogati</taxon>
        <taxon>Thermotogota</taxon>
        <taxon>Thermotogae</taxon>
        <taxon>Thermotogales</taxon>
        <taxon>Fervidobacteriaceae</taxon>
        <taxon>Fervidobacterium</taxon>
    </lineage>
</organism>
<evidence type="ECO:0000256" key="2">
    <source>
        <dbReference type="ARBA" id="ARBA00022692"/>
    </source>
</evidence>
<evidence type="ECO:0000256" key="1">
    <source>
        <dbReference type="ARBA" id="ARBA00004141"/>
    </source>
</evidence>
<keyword evidence="2 5" id="KW-0812">Transmembrane</keyword>
<sequence>MILSIPTSFTNIFGGNYGSLPLSWYNIFFLVSFISWFLSSRRLSKNRTTVAVLLFLWLCAAVLRSYSPSNALRDFINFVPLIFFYSISTGEISSKEIDTLKNTYVIAGLSLIFPLLIQIASFFLVGKSLGKVAIYPNRIAFGTIFTDFSFLSLFFTSAAALIFEERLFLSVLLLLSSLLTSARTGFISFLLALVFIRSIILVKKQRIVRMIALCMFVIGFYYLGVKFLTLFRQEDLLDPTGRLPSIEESVDLILDNLIMGVGLGTEDFKKSFGFSIPHNLIIQLILQTGLVGLLLFLYILIDMEVKMWRSINRLSKFFLTFNTIMIGSLFIPDIVNSRFLPVVIFMSLQGCETRHRT</sequence>
<evidence type="ECO:0000256" key="4">
    <source>
        <dbReference type="ARBA" id="ARBA00023136"/>
    </source>
</evidence>
<dbReference type="GO" id="GO:0016874">
    <property type="term" value="F:ligase activity"/>
    <property type="evidence" value="ECO:0007669"/>
    <property type="project" value="UniProtKB-KW"/>
</dbReference>
<feature type="transmembrane region" description="Helical" evidence="5">
    <location>
        <begin position="138"/>
        <end position="163"/>
    </location>
</feature>
<evidence type="ECO:0000259" key="6">
    <source>
        <dbReference type="Pfam" id="PF04932"/>
    </source>
</evidence>
<feature type="transmembrane region" description="Helical" evidence="5">
    <location>
        <begin position="280"/>
        <end position="301"/>
    </location>
</feature>
<feature type="transmembrane region" description="Helical" evidence="5">
    <location>
        <begin position="104"/>
        <end position="126"/>
    </location>
</feature>
<comment type="subcellular location">
    <subcellularLocation>
        <location evidence="1">Membrane</location>
        <topology evidence="1">Multi-pass membrane protein</topology>
    </subcellularLocation>
</comment>
<dbReference type="Pfam" id="PF04932">
    <property type="entry name" value="Wzy_C"/>
    <property type="match status" value="1"/>
</dbReference>
<reference evidence="7" key="1">
    <citation type="journal article" date="2020" name="mSystems">
        <title>Genome- and Community-Level Interaction Insights into Carbon Utilization and Element Cycling Functions of Hydrothermarchaeota in Hydrothermal Sediment.</title>
        <authorList>
            <person name="Zhou Z."/>
            <person name="Liu Y."/>
            <person name="Xu W."/>
            <person name="Pan J."/>
            <person name="Luo Z.H."/>
            <person name="Li M."/>
        </authorList>
    </citation>
    <scope>NUCLEOTIDE SEQUENCE [LARGE SCALE GENOMIC DNA]</scope>
    <source>
        <strain evidence="7">SpSt-61</strain>
    </source>
</reference>
<comment type="caution">
    <text evidence="7">The sequence shown here is derived from an EMBL/GenBank/DDBJ whole genome shotgun (WGS) entry which is preliminary data.</text>
</comment>